<comment type="similarity">
    <text evidence="1">Belongs to the LysR transcriptional regulatory family.</text>
</comment>
<evidence type="ECO:0000256" key="3">
    <source>
        <dbReference type="ARBA" id="ARBA00023125"/>
    </source>
</evidence>
<organism evidence="6 7">
    <name type="scientific">Oceanospirillum sediminis</name>
    <dbReference type="NCBI Taxonomy" id="2760088"/>
    <lineage>
        <taxon>Bacteria</taxon>
        <taxon>Pseudomonadati</taxon>
        <taxon>Pseudomonadota</taxon>
        <taxon>Gammaproteobacteria</taxon>
        <taxon>Oceanospirillales</taxon>
        <taxon>Oceanospirillaceae</taxon>
        <taxon>Oceanospirillum</taxon>
    </lineage>
</organism>
<dbReference type="Gene3D" id="1.10.10.10">
    <property type="entry name" value="Winged helix-like DNA-binding domain superfamily/Winged helix DNA-binding domain"/>
    <property type="match status" value="1"/>
</dbReference>
<dbReference type="RefSeq" id="WP_182810761.1">
    <property type="nucleotide sequence ID" value="NZ_JACJFM010000040.1"/>
</dbReference>
<protein>
    <submittedName>
        <fullName evidence="6">LysR family transcriptional regulator</fullName>
    </submittedName>
</protein>
<sequence length="315" mass="35415">MKLIAEVSVINHFNLANIDLNLLKVFLMLYQEQNVTRAAEKLCLGQPAVSAALKRLRQVYDDPLFERTQAGMKPTARAVLLRPVIQDALDKIELSLSPRLESDIRQQVRTITLGLSDDYEIAFGRQLVQLIQQQAPGFHVVFQQTNRERVEQSIMTHQVDLAITGGSIKDSRIRRQTLGQAGYLCLYDPDYRQGSEVIRLEEFVARKHLLISFSGLTGAVDDALEEMNLKRTVQMSSSHFAAVPFLLKGTDALCTIPDFAARAVAEKSSLSLSPCPVRMAEFSVDLCWHYDAVRDPALMLVRDIVAGYLSDYFQK</sequence>
<evidence type="ECO:0000313" key="7">
    <source>
        <dbReference type="Proteomes" id="UP000565262"/>
    </source>
</evidence>
<dbReference type="GO" id="GO:0003700">
    <property type="term" value="F:DNA-binding transcription factor activity"/>
    <property type="evidence" value="ECO:0007669"/>
    <property type="project" value="InterPro"/>
</dbReference>
<feature type="domain" description="HTH lysR-type" evidence="5">
    <location>
        <begin position="18"/>
        <end position="75"/>
    </location>
</feature>
<dbReference type="InterPro" id="IPR005119">
    <property type="entry name" value="LysR_subst-bd"/>
</dbReference>
<dbReference type="PANTHER" id="PTHR30118:SF15">
    <property type="entry name" value="TRANSCRIPTIONAL REGULATORY PROTEIN"/>
    <property type="match status" value="1"/>
</dbReference>
<accession>A0A839IW54</accession>
<dbReference type="PRINTS" id="PR00039">
    <property type="entry name" value="HTHLYSR"/>
</dbReference>
<reference evidence="6 7" key="1">
    <citation type="submission" date="2020-08" db="EMBL/GenBank/DDBJ databases">
        <title>Oceanospirillum sp. nov. isolated from marine sediment.</title>
        <authorList>
            <person name="Ji X."/>
        </authorList>
    </citation>
    <scope>NUCLEOTIDE SEQUENCE [LARGE SCALE GENOMIC DNA]</scope>
    <source>
        <strain evidence="6 7">D5</strain>
    </source>
</reference>
<dbReference type="AlphaFoldDB" id="A0A839IW54"/>
<comment type="caution">
    <text evidence="6">The sequence shown here is derived from an EMBL/GenBank/DDBJ whole genome shotgun (WGS) entry which is preliminary data.</text>
</comment>
<evidence type="ECO:0000256" key="4">
    <source>
        <dbReference type="ARBA" id="ARBA00023163"/>
    </source>
</evidence>
<dbReference type="PANTHER" id="PTHR30118">
    <property type="entry name" value="HTH-TYPE TRANSCRIPTIONAL REGULATOR LEUO-RELATED"/>
    <property type="match status" value="1"/>
</dbReference>
<dbReference type="SUPFAM" id="SSF53850">
    <property type="entry name" value="Periplasmic binding protein-like II"/>
    <property type="match status" value="1"/>
</dbReference>
<evidence type="ECO:0000256" key="2">
    <source>
        <dbReference type="ARBA" id="ARBA00023015"/>
    </source>
</evidence>
<evidence type="ECO:0000313" key="6">
    <source>
        <dbReference type="EMBL" id="MBB1488992.1"/>
    </source>
</evidence>
<dbReference type="InterPro" id="IPR036388">
    <property type="entry name" value="WH-like_DNA-bd_sf"/>
</dbReference>
<dbReference type="Gene3D" id="3.40.190.10">
    <property type="entry name" value="Periplasmic binding protein-like II"/>
    <property type="match status" value="2"/>
</dbReference>
<keyword evidence="4" id="KW-0804">Transcription</keyword>
<dbReference type="InterPro" id="IPR036390">
    <property type="entry name" value="WH_DNA-bd_sf"/>
</dbReference>
<proteinExistence type="inferred from homology"/>
<dbReference type="InterPro" id="IPR050389">
    <property type="entry name" value="LysR-type_TF"/>
</dbReference>
<dbReference type="GO" id="GO:0003677">
    <property type="term" value="F:DNA binding"/>
    <property type="evidence" value="ECO:0007669"/>
    <property type="project" value="UniProtKB-KW"/>
</dbReference>
<keyword evidence="7" id="KW-1185">Reference proteome</keyword>
<keyword evidence="3" id="KW-0238">DNA-binding</keyword>
<dbReference type="EMBL" id="JACJFM010000040">
    <property type="protein sequence ID" value="MBB1488992.1"/>
    <property type="molecule type" value="Genomic_DNA"/>
</dbReference>
<evidence type="ECO:0000259" key="5">
    <source>
        <dbReference type="PROSITE" id="PS50931"/>
    </source>
</evidence>
<name>A0A839IW54_9GAMM</name>
<dbReference type="SUPFAM" id="SSF46785">
    <property type="entry name" value="Winged helix' DNA-binding domain"/>
    <property type="match status" value="1"/>
</dbReference>
<dbReference type="InterPro" id="IPR000847">
    <property type="entry name" value="LysR_HTH_N"/>
</dbReference>
<evidence type="ECO:0000256" key="1">
    <source>
        <dbReference type="ARBA" id="ARBA00009437"/>
    </source>
</evidence>
<keyword evidence="2" id="KW-0805">Transcription regulation</keyword>
<dbReference type="Pfam" id="PF03466">
    <property type="entry name" value="LysR_substrate"/>
    <property type="match status" value="1"/>
</dbReference>
<dbReference type="Pfam" id="PF00126">
    <property type="entry name" value="HTH_1"/>
    <property type="match status" value="1"/>
</dbReference>
<dbReference type="Proteomes" id="UP000565262">
    <property type="component" value="Unassembled WGS sequence"/>
</dbReference>
<gene>
    <name evidence="6" type="ORF">H4O21_20485</name>
</gene>
<dbReference type="PROSITE" id="PS50931">
    <property type="entry name" value="HTH_LYSR"/>
    <property type="match status" value="1"/>
</dbReference>